<dbReference type="EMBL" id="KN832872">
    <property type="protein sequence ID" value="KIN04975.1"/>
    <property type="molecule type" value="Genomic_DNA"/>
</dbReference>
<evidence type="ECO:0000256" key="1">
    <source>
        <dbReference type="SAM" id="Phobius"/>
    </source>
</evidence>
<name>A0A0C3HPN7_OIDMZ</name>
<dbReference type="STRING" id="913774.A0A0C3HPN7"/>
<sequence length="121" mass="13202">MASPSIRQNVKVAILTVLGMGLVNLGVLIYFGVVTIPYVSPIVMAFGNSISPFTPLITPAIAYCNFKQWLHPAGNAYRATLKGGKYAASLIPQYVASVFLISCTLLKFSWIMERIYGLKVD</sequence>
<keyword evidence="1" id="KW-0472">Membrane</keyword>
<feature type="transmembrane region" description="Helical" evidence="1">
    <location>
        <begin position="12"/>
        <end position="39"/>
    </location>
</feature>
<dbReference type="InParanoid" id="A0A0C3HPN7"/>
<keyword evidence="1" id="KW-0812">Transmembrane</keyword>
<feature type="transmembrane region" description="Helical" evidence="1">
    <location>
        <begin position="91"/>
        <end position="110"/>
    </location>
</feature>
<dbReference type="HOGENOM" id="CLU_2038736_0_0_1"/>
<organism evidence="2 3">
    <name type="scientific">Oidiodendron maius (strain Zn)</name>
    <dbReference type="NCBI Taxonomy" id="913774"/>
    <lineage>
        <taxon>Eukaryota</taxon>
        <taxon>Fungi</taxon>
        <taxon>Dikarya</taxon>
        <taxon>Ascomycota</taxon>
        <taxon>Pezizomycotina</taxon>
        <taxon>Leotiomycetes</taxon>
        <taxon>Leotiomycetes incertae sedis</taxon>
        <taxon>Myxotrichaceae</taxon>
        <taxon>Oidiodendron</taxon>
    </lineage>
</organism>
<dbReference type="AlphaFoldDB" id="A0A0C3HPN7"/>
<keyword evidence="3" id="KW-1185">Reference proteome</keyword>
<proteinExistence type="predicted"/>
<reference evidence="2 3" key="1">
    <citation type="submission" date="2014-04" db="EMBL/GenBank/DDBJ databases">
        <authorList>
            <consortium name="DOE Joint Genome Institute"/>
            <person name="Kuo A."/>
            <person name="Martino E."/>
            <person name="Perotto S."/>
            <person name="Kohler A."/>
            <person name="Nagy L.G."/>
            <person name="Floudas D."/>
            <person name="Copeland A."/>
            <person name="Barry K.W."/>
            <person name="Cichocki N."/>
            <person name="Veneault-Fourrey C."/>
            <person name="LaButti K."/>
            <person name="Lindquist E.A."/>
            <person name="Lipzen A."/>
            <person name="Lundell T."/>
            <person name="Morin E."/>
            <person name="Murat C."/>
            <person name="Sun H."/>
            <person name="Tunlid A."/>
            <person name="Henrissat B."/>
            <person name="Grigoriev I.V."/>
            <person name="Hibbett D.S."/>
            <person name="Martin F."/>
            <person name="Nordberg H.P."/>
            <person name="Cantor M.N."/>
            <person name="Hua S.X."/>
        </authorList>
    </citation>
    <scope>NUCLEOTIDE SEQUENCE [LARGE SCALE GENOMIC DNA]</scope>
    <source>
        <strain evidence="2 3">Zn</strain>
    </source>
</reference>
<accession>A0A0C3HPN7</accession>
<keyword evidence="1" id="KW-1133">Transmembrane helix</keyword>
<reference evidence="3" key="2">
    <citation type="submission" date="2015-01" db="EMBL/GenBank/DDBJ databases">
        <title>Evolutionary Origins and Diversification of the Mycorrhizal Mutualists.</title>
        <authorList>
            <consortium name="DOE Joint Genome Institute"/>
            <consortium name="Mycorrhizal Genomics Consortium"/>
            <person name="Kohler A."/>
            <person name="Kuo A."/>
            <person name="Nagy L.G."/>
            <person name="Floudas D."/>
            <person name="Copeland A."/>
            <person name="Barry K.W."/>
            <person name="Cichocki N."/>
            <person name="Veneault-Fourrey C."/>
            <person name="LaButti K."/>
            <person name="Lindquist E.A."/>
            <person name="Lipzen A."/>
            <person name="Lundell T."/>
            <person name="Morin E."/>
            <person name="Murat C."/>
            <person name="Riley R."/>
            <person name="Ohm R."/>
            <person name="Sun H."/>
            <person name="Tunlid A."/>
            <person name="Henrissat B."/>
            <person name="Grigoriev I.V."/>
            <person name="Hibbett D.S."/>
            <person name="Martin F."/>
        </authorList>
    </citation>
    <scope>NUCLEOTIDE SEQUENCE [LARGE SCALE GENOMIC DNA]</scope>
    <source>
        <strain evidence="3">Zn</strain>
    </source>
</reference>
<evidence type="ECO:0000313" key="2">
    <source>
        <dbReference type="EMBL" id="KIN04975.1"/>
    </source>
</evidence>
<protein>
    <submittedName>
        <fullName evidence="2">Uncharacterized protein</fullName>
    </submittedName>
</protein>
<dbReference type="Proteomes" id="UP000054321">
    <property type="component" value="Unassembled WGS sequence"/>
</dbReference>
<gene>
    <name evidence="2" type="ORF">OIDMADRAFT_50804</name>
</gene>
<evidence type="ECO:0000313" key="3">
    <source>
        <dbReference type="Proteomes" id="UP000054321"/>
    </source>
</evidence>